<accession>A0ABU0MZ37</accession>
<evidence type="ECO:0000256" key="5">
    <source>
        <dbReference type="ARBA" id="ARBA00022692"/>
    </source>
</evidence>
<evidence type="ECO:0000256" key="8">
    <source>
        <dbReference type="RuleBase" id="RU363032"/>
    </source>
</evidence>
<evidence type="ECO:0000256" key="7">
    <source>
        <dbReference type="ARBA" id="ARBA00023136"/>
    </source>
</evidence>
<evidence type="ECO:0000256" key="2">
    <source>
        <dbReference type="ARBA" id="ARBA00022448"/>
    </source>
</evidence>
<dbReference type="Pfam" id="PF00528">
    <property type="entry name" value="BPD_transp_1"/>
    <property type="match status" value="1"/>
</dbReference>
<feature type="transmembrane region" description="Helical" evidence="8">
    <location>
        <begin position="172"/>
        <end position="196"/>
    </location>
</feature>
<dbReference type="Gene3D" id="1.10.3720.10">
    <property type="entry name" value="MetI-like"/>
    <property type="match status" value="1"/>
</dbReference>
<feature type="transmembrane region" description="Helical" evidence="8">
    <location>
        <begin position="59"/>
        <end position="77"/>
    </location>
</feature>
<dbReference type="EMBL" id="JAUSWG010000003">
    <property type="protein sequence ID" value="MDQ0555726.1"/>
    <property type="molecule type" value="Genomic_DNA"/>
</dbReference>
<dbReference type="InterPro" id="IPR035906">
    <property type="entry name" value="MetI-like_sf"/>
</dbReference>
<evidence type="ECO:0000256" key="3">
    <source>
        <dbReference type="ARBA" id="ARBA00022475"/>
    </source>
</evidence>
<dbReference type="CDD" id="cd06261">
    <property type="entry name" value="TM_PBP2"/>
    <property type="match status" value="1"/>
</dbReference>
<reference evidence="10 11" key="1">
    <citation type="submission" date="2023-07" db="EMBL/GenBank/DDBJ databases">
        <title>Genomic Encyclopedia of Type Strains, Phase IV (KMG-IV): sequencing the most valuable type-strain genomes for metagenomic binning, comparative biology and taxonomic classification.</title>
        <authorList>
            <person name="Goeker M."/>
        </authorList>
    </citation>
    <scope>NUCLEOTIDE SEQUENCE [LARGE SCALE GENOMIC DNA]</scope>
    <source>
        <strain evidence="10 11">DSM 15049</strain>
    </source>
</reference>
<sequence length="267" mass="29937">MNKNLKNLIINIILISLTMPLLILFIWAVSFSWVFPKIIPNEFSIRGFEYILSSENVRILINSILISIAVVISTMMISIPASKAIALYDFKGKKIFELLVLSPIIIPVISVAMGIQLTFIKMGLANTVLGVIIINIIPCIPYGVKMITDVYKIIGDKYELQATMLGANKLDILRYITIPLILPGVIGASSMCFIISFSQYFLTLLIGGGRVITYPLIMFPYIQSGDRMIASIYSIVFILISLIVVFLMEKTLNKYYTNDKEINYVIS</sequence>
<evidence type="ECO:0000256" key="1">
    <source>
        <dbReference type="ARBA" id="ARBA00004429"/>
    </source>
</evidence>
<comment type="similarity">
    <text evidence="8">Belongs to the binding-protein-dependent transport system permease family.</text>
</comment>
<evidence type="ECO:0000256" key="4">
    <source>
        <dbReference type="ARBA" id="ARBA00022519"/>
    </source>
</evidence>
<dbReference type="SUPFAM" id="SSF161098">
    <property type="entry name" value="MetI-like"/>
    <property type="match status" value="1"/>
</dbReference>
<evidence type="ECO:0000313" key="10">
    <source>
        <dbReference type="EMBL" id="MDQ0555726.1"/>
    </source>
</evidence>
<comment type="caution">
    <text evidence="10">The sequence shown here is derived from an EMBL/GenBank/DDBJ whole genome shotgun (WGS) entry which is preliminary data.</text>
</comment>
<keyword evidence="11" id="KW-1185">Reference proteome</keyword>
<keyword evidence="2 8" id="KW-0813">Transport</keyword>
<evidence type="ECO:0000259" key="9">
    <source>
        <dbReference type="PROSITE" id="PS50928"/>
    </source>
</evidence>
<dbReference type="PROSITE" id="PS50928">
    <property type="entry name" value="ABC_TM1"/>
    <property type="match status" value="1"/>
</dbReference>
<feature type="transmembrane region" description="Helical" evidence="8">
    <location>
        <begin position="229"/>
        <end position="248"/>
    </location>
</feature>
<organism evidence="10 11">
    <name type="scientific">Paraclostridium ghonii</name>
    <dbReference type="NCBI Taxonomy" id="29358"/>
    <lineage>
        <taxon>Bacteria</taxon>
        <taxon>Bacillati</taxon>
        <taxon>Bacillota</taxon>
        <taxon>Clostridia</taxon>
        <taxon>Peptostreptococcales</taxon>
        <taxon>Peptostreptococcaceae</taxon>
        <taxon>Paraclostridium</taxon>
    </lineage>
</organism>
<feature type="domain" description="ABC transmembrane type-1" evidence="9">
    <location>
        <begin position="60"/>
        <end position="248"/>
    </location>
</feature>
<name>A0ABU0MZ37_9FIRM</name>
<evidence type="ECO:0000256" key="6">
    <source>
        <dbReference type="ARBA" id="ARBA00022989"/>
    </source>
</evidence>
<evidence type="ECO:0000313" key="11">
    <source>
        <dbReference type="Proteomes" id="UP001232584"/>
    </source>
</evidence>
<feature type="transmembrane region" description="Helical" evidence="8">
    <location>
        <begin position="123"/>
        <end position="144"/>
    </location>
</feature>
<keyword evidence="7 8" id="KW-0472">Membrane</keyword>
<feature type="transmembrane region" description="Helical" evidence="8">
    <location>
        <begin position="98"/>
        <end position="117"/>
    </location>
</feature>
<feature type="transmembrane region" description="Helical" evidence="8">
    <location>
        <begin position="12"/>
        <end position="39"/>
    </location>
</feature>
<proteinExistence type="inferred from homology"/>
<dbReference type="RefSeq" id="WP_307503533.1">
    <property type="nucleotide sequence ID" value="NZ_BAAACE010000028.1"/>
</dbReference>
<keyword evidence="6 8" id="KW-1133">Transmembrane helix</keyword>
<protein>
    <submittedName>
        <fullName evidence="10">Spermidine/putrescine transport system permease protein</fullName>
    </submittedName>
</protein>
<keyword evidence="3" id="KW-1003">Cell membrane</keyword>
<dbReference type="Proteomes" id="UP001232584">
    <property type="component" value="Unassembled WGS sequence"/>
</dbReference>
<dbReference type="InterPro" id="IPR000515">
    <property type="entry name" value="MetI-like"/>
</dbReference>
<keyword evidence="4" id="KW-0997">Cell inner membrane</keyword>
<comment type="subcellular location">
    <subcellularLocation>
        <location evidence="1">Cell inner membrane</location>
        <topology evidence="1">Multi-pass membrane protein</topology>
    </subcellularLocation>
    <subcellularLocation>
        <location evidence="8">Cell membrane</location>
        <topology evidence="8">Multi-pass membrane protein</topology>
    </subcellularLocation>
</comment>
<feature type="transmembrane region" description="Helical" evidence="8">
    <location>
        <begin position="202"/>
        <end position="222"/>
    </location>
</feature>
<dbReference type="PANTHER" id="PTHR43357">
    <property type="entry name" value="INNER MEMBRANE ABC TRANSPORTER PERMEASE PROTEIN YDCV"/>
    <property type="match status" value="1"/>
</dbReference>
<dbReference type="PANTHER" id="PTHR43357:SF4">
    <property type="entry name" value="INNER MEMBRANE ABC TRANSPORTER PERMEASE PROTEIN YDCV"/>
    <property type="match status" value="1"/>
</dbReference>
<gene>
    <name evidence="10" type="ORF">QOZ92_000839</name>
</gene>
<keyword evidence="5 8" id="KW-0812">Transmembrane</keyword>